<gene>
    <name evidence="1" type="ORF">FD145_1424</name>
</gene>
<dbReference type="Pfam" id="PF07396">
    <property type="entry name" value="Porin_O_P"/>
    <property type="match status" value="1"/>
</dbReference>
<dbReference type="InterPro" id="IPR023614">
    <property type="entry name" value="Porin_dom_sf"/>
</dbReference>
<evidence type="ECO:0000313" key="2">
    <source>
        <dbReference type="Proteomes" id="UP000488506"/>
    </source>
</evidence>
<comment type="caution">
    <text evidence="1">The sequence shown here is derived from an EMBL/GenBank/DDBJ whole genome shotgun (WGS) entry which is preliminary data.</text>
</comment>
<accession>A0A833KZV3</accession>
<sequence>MKKVIVWLIFLFVVSSVSFGAVSKKVVKKSVVKIKSEFEKPSIIVPVPAPVPETKVEITSFLKKLTMNGSFRVRYTASEVLATADTLSISRARIKLTGEITPDITFLVQPDFSALSTGANVTLTDVYAQFKTPYTTLRVGQFLLPFGYDSSKYKTIFAAGFNPTYYGLIVPARDYGVRAMGEIPMFAGLYYDGAIINGTGGADVNKTKDIVGRINYKNDSLDLGLSGYYGKAGVTEISKKDIGMDVEYKFSPYQVVAEYLTGQNIAAKIQDYYLQLSGMFDNHEPLVKYEVYDLDTTTTGNIVNTLTLGYGCYFDKTTKGIINYNMINEETTQINNNTLILEFQTQI</sequence>
<protein>
    <recommendedName>
        <fullName evidence="3">Porin</fullName>
    </recommendedName>
</protein>
<evidence type="ECO:0000313" key="1">
    <source>
        <dbReference type="EMBL" id="KAF0133120.1"/>
    </source>
</evidence>
<dbReference type="SUPFAM" id="SSF56935">
    <property type="entry name" value="Porins"/>
    <property type="match status" value="1"/>
</dbReference>
<name>A0A833KZV3_UNCSA</name>
<dbReference type="Proteomes" id="UP000488506">
    <property type="component" value="Unassembled WGS sequence"/>
</dbReference>
<reference evidence="1 2" key="1">
    <citation type="submission" date="2019-12" db="EMBL/GenBank/DDBJ databases">
        <authorList>
            <person name="Wolfe R."/>
            <person name="Danczak R."/>
            <person name="Wilkins M."/>
        </authorList>
    </citation>
    <scope>NUCLEOTIDE SEQUENCE [LARGE SCALE GENOMIC DNA]</scope>
    <source>
        <strain evidence="1">X2_MaxBin.013</strain>
    </source>
</reference>
<organism evidence="1 2">
    <name type="scientific">Candidatus Saganbacteria bacterium</name>
    <dbReference type="NCBI Taxonomy" id="2575572"/>
    <lineage>
        <taxon>Bacteria</taxon>
        <taxon>Bacillati</taxon>
        <taxon>Saganbacteria</taxon>
    </lineage>
</organism>
<dbReference type="AlphaFoldDB" id="A0A833KZV3"/>
<proteinExistence type="predicted"/>
<dbReference type="InterPro" id="IPR010870">
    <property type="entry name" value="Porin_O/P"/>
</dbReference>
<dbReference type="EMBL" id="WPAF01000034">
    <property type="protein sequence ID" value="KAF0133120.1"/>
    <property type="molecule type" value="Genomic_DNA"/>
</dbReference>
<dbReference type="Gene3D" id="2.40.160.10">
    <property type="entry name" value="Porin"/>
    <property type="match status" value="1"/>
</dbReference>
<evidence type="ECO:0008006" key="3">
    <source>
        <dbReference type="Google" id="ProtNLM"/>
    </source>
</evidence>